<keyword evidence="3 8" id="KW-0418">Kinase</keyword>
<dbReference type="GO" id="GO:0004674">
    <property type="term" value="F:protein serine/threonine kinase activity"/>
    <property type="evidence" value="ECO:0007669"/>
    <property type="project" value="UniProtKB-KW"/>
</dbReference>
<dbReference type="Gene3D" id="3.30.200.20">
    <property type="entry name" value="Phosphorylase Kinase, domain 1"/>
    <property type="match status" value="1"/>
</dbReference>
<evidence type="ECO:0000256" key="3">
    <source>
        <dbReference type="ARBA" id="ARBA00022777"/>
    </source>
</evidence>
<dbReference type="InterPro" id="IPR017441">
    <property type="entry name" value="Protein_kinase_ATP_BS"/>
</dbReference>
<name>A0A017HPY4_9RHOB</name>
<evidence type="ECO:0000256" key="1">
    <source>
        <dbReference type="ARBA" id="ARBA00022679"/>
    </source>
</evidence>
<evidence type="ECO:0000259" key="7">
    <source>
        <dbReference type="PROSITE" id="PS50011"/>
    </source>
</evidence>
<dbReference type="OrthoDB" id="9801841at2"/>
<gene>
    <name evidence="8" type="ORF">Rumeso_01994</name>
</gene>
<dbReference type="SUPFAM" id="SSF56112">
    <property type="entry name" value="Protein kinase-like (PK-like)"/>
    <property type="match status" value="1"/>
</dbReference>
<feature type="transmembrane region" description="Helical" evidence="6">
    <location>
        <begin position="300"/>
        <end position="319"/>
    </location>
</feature>
<dbReference type="PATRIC" id="fig|442562.3.peg.1969"/>
<dbReference type="PROSITE" id="PS00109">
    <property type="entry name" value="PROTEIN_KINASE_TYR"/>
    <property type="match status" value="1"/>
</dbReference>
<keyword evidence="8" id="KW-0723">Serine/threonine-protein kinase</keyword>
<dbReference type="CDD" id="cd14014">
    <property type="entry name" value="STKc_PknB_like"/>
    <property type="match status" value="1"/>
</dbReference>
<dbReference type="Proteomes" id="UP000019666">
    <property type="component" value="Unassembled WGS sequence"/>
</dbReference>
<dbReference type="STRING" id="442562.Rumeso_01994"/>
<dbReference type="InterPro" id="IPR011009">
    <property type="entry name" value="Kinase-like_dom_sf"/>
</dbReference>
<evidence type="ECO:0000256" key="5">
    <source>
        <dbReference type="PROSITE-ProRule" id="PRU10141"/>
    </source>
</evidence>
<sequence length="707" mass="75212">MIPPLPTDIFHQGQVLNNTYEIEEVIGRGGTGEVYRARNLVSGRIVAIKALSRQFSDKDNYIELMRREEQMRDITHDAVVRYTECSRSDDGNVFLVMDFMDGPSLQDELKRRRFDQRELLIVAHRVAQGLDAAHRKGIVHRDLSPDNIILRGDTAERATIIDFGIAKDTAAGARTIVGNDFAGKYEYAAPEQLEGRVDARSDLYALGASLLAAWRGEVPFAGSTPGEIVRRKREPLDTGGVPEPLKGLIDRLSAPAPAARPASAAEALTTIEKALALGKRTEPRRGGGSGPSKRGRGLDLLAALVAVVIVAGAGALWYLGLLDRLLAAPVPVASPYRLSATVVPAPALSGNAPDTDASALLSQAFAAASGSAPPDGSLSLADGVPSEAWVGGVADLIRAAGELRDWTLKAQDRDVRLAGLAPDIGTRERLAEQLPKRAGQAGLTLDLDLAAGPRLLPVGTVEEMLRAAANCGPLSLVDPPDGGYALGDTIGIVGDLISSDDVDRLRAALAEAVGDRGLSVEVTDLNEALCAVRRVLPEVPTRDMFIRLSDANTRQPRLTGVFAADELHRERGGNEVVAIDVELPTSVGDGSLWVLLVTPAGTVYNLLPTINAPTDRLEELGTVTDGLRHVPVLPIRNADGDALSFVPDPDEVGKSEVVAFLSREPLFELRPSNGESVAAITEALTSAIEEKPENIMGIATRVLETRP</sequence>
<dbReference type="InterPro" id="IPR008266">
    <property type="entry name" value="Tyr_kinase_AS"/>
</dbReference>
<organism evidence="8 9">
    <name type="scientific">Rubellimicrobium mesophilum DSM 19309</name>
    <dbReference type="NCBI Taxonomy" id="442562"/>
    <lineage>
        <taxon>Bacteria</taxon>
        <taxon>Pseudomonadati</taxon>
        <taxon>Pseudomonadota</taxon>
        <taxon>Alphaproteobacteria</taxon>
        <taxon>Rhodobacterales</taxon>
        <taxon>Roseobacteraceae</taxon>
        <taxon>Rubellimicrobium</taxon>
    </lineage>
</organism>
<proteinExistence type="predicted"/>
<evidence type="ECO:0000256" key="6">
    <source>
        <dbReference type="SAM" id="Phobius"/>
    </source>
</evidence>
<evidence type="ECO:0000313" key="9">
    <source>
        <dbReference type="Proteomes" id="UP000019666"/>
    </source>
</evidence>
<evidence type="ECO:0000256" key="2">
    <source>
        <dbReference type="ARBA" id="ARBA00022741"/>
    </source>
</evidence>
<feature type="binding site" evidence="5">
    <location>
        <position position="49"/>
    </location>
    <ligand>
        <name>ATP</name>
        <dbReference type="ChEBI" id="CHEBI:30616"/>
    </ligand>
</feature>
<reference evidence="8 9" key="1">
    <citation type="submission" date="2013-02" db="EMBL/GenBank/DDBJ databases">
        <authorList>
            <person name="Fiebig A."/>
            <person name="Goeker M."/>
            <person name="Klenk H.-P.P."/>
        </authorList>
    </citation>
    <scope>NUCLEOTIDE SEQUENCE [LARGE SCALE GENOMIC DNA]</scope>
    <source>
        <strain evidence="8 9">DSM 19309</strain>
    </source>
</reference>
<keyword evidence="6" id="KW-0812">Transmembrane</keyword>
<keyword evidence="9" id="KW-1185">Reference proteome</keyword>
<dbReference type="RefSeq" id="WP_037281143.1">
    <property type="nucleotide sequence ID" value="NZ_KK088581.1"/>
</dbReference>
<keyword evidence="1" id="KW-0808">Transferase</keyword>
<dbReference type="InterPro" id="IPR000719">
    <property type="entry name" value="Prot_kinase_dom"/>
</dbReference>
<feature type="domain" description="Protein kinase" evidence="7">
    <location>
        <begin position="20"/>
        <end position="275"/>
    </location>
</feature>
<dbReference type="Pfam" id="PF00069">
    <property type="entry name" value="Pkinase"/>
    <property type="match status" value="1"/>
</dbReference>
<comment type="caution">
    <text evidence="8">The sequence shown here is derived from an EMBL/GenBank/DDBJ whole genome shotgun (WGS) entry which is preliminary data.</text>
</comment>
<keyword evidence="2 5" id="KW-0547">Nucleotide-binding</keyword>
<dbReference type="PANTHER" id="PTHR43289:SF6">
    <property type="entry name" value="SERINE_THREONINE-PROTEIN KINASE NEKL-3"/>
    <property type="match status" value="1"/>
</dbReference>
<dbReference type="PANTHER" id="PTHR43289">
    <property type="entry name" value="MITOGEN-ACTIVATED PROTEIN KINASE KINASE KINASE 20-RELATED"/>
    <property type="match status" value="1"/>
</dbReference>
<evidence type="ECO:0000256" key="4">
    <source>
        <dbReference type="ARBA" id="ARBA00022840"/>
    </source>
</evidence>
<dbReference type="Gene3D" id="3.40.1520.20">
    <property type="match status" value="1"/>
</dbReference>
<dbReference type="EMBL" id="AOSK01000044">
    <property type="protein sequence ID" value="EYD76436.1"/>
    <property type="molecule type" value="Genomic_DNA"/>
</dbReference>
<dbReference type="AlphaFoldDB" id="A0A017HPY4"/>
<accession>A0A017HPY4</accession>
<dbReference type="PROSITE" id="PS00107">
    <property type="entry name" value="PROTEIN_KINASE_ATP"/>
    <property type="match status" value="1"/>
</dbReference>
<dbReference type="PROSITE" id="PS50011">
    <property type="entry name" value="PROTEIN_KINASE_DOM"/>
    <property type="match status" value="1"/>
</dbReference>
<protein>
    <submittedName>
        <fullName evidence="8">Serine/Threonine protein kinase</fullName>
    </submittedName>
</protein>
<dbReference type="GO" id="GO:0005524">
    <property type="term" value="F:ATP binding"/>
    <property type="evidence" value="ECO:0007669"/>
    <property type="project" value="UniProtKB-UniRule"/>
</dbReference>
<keyword evidence="6" id="KW-0472">Membrane</keyword>
<keyword evidence="4 5" id="KW-0067">ATP-binding</keyword>
<keyword evidence="6" id="KW-1133">Transmembrane helix</keyword>
<evidence type="ECO:0000313" key="8">
    <source>
        <dbReference type="EMBL" id="EYD76436.1"/>
    </source>
</evidence>
<dbReference type="HOGENOM" id="CLU_391229_0_0_5"/>
<dbReference type="Gene3D" id="1.10.510.10">
    <property type="entry name" value="Transferase(Phosphotransferase) domain 1"/>
    <property type="match status" value="1"/>
</dbReference>